<sequence length="197" mass="22949">MAGLCEGGNEPSGSLKASEPEARSEKNFEQNLTQATRPDRESKPGPLGSELDSVTPQPQRCTYHRCVELEQVRRKYLPPSMLSQNRSSLACLDLMGNREYEQKTGLFLLKSRQIRSPAVERAKKREHRAKKREQRAKNREQRAKKTEQSKEKRTESKEERTESKEERTESKEERTESKEERTESKEERAEQRGDNRE</sequence>
<proteinExistence type="predicted"/>
<accession>A0ABQ8SMP0</accession>
<feature type="compositionally biased region" description="Basic and acidic residues" evidence="1">
    <location>
        <begin position="18"/>
        <end position="28"/>
    </location>
</feature>
<feature type="region of interest" description="Disordered" evidence="1">
    <location>
        <begin position="1"/>
        <end position="60"/>
    </location>
</feature>
<name>A0ABQ8SMP0_PERAM</name>
<feature type="compositionally biased region" description="Basic residues" evidence="1">
    <location>
        <begin position="124"/>
        <end position="134"/>
    </location>
</feature>
<evidence type="ECO:0000313" key="2">
    <source>
        <dbReference type="EMBL" id="KAJ4435432.1"/>
    </source>
</evidence>
<dbReference type="EMBL" id="JAJSOF020000023">
    <property type="protein sequence ID" value="KAJ4435432.1"/>
    <property type="molecule type" value="Genomic_DNA"/>
</dbReference>
<reference evidence="2 3" key="1">
    <citation type="journal article" date="2022" name="Allergy">
        <title>Genome assembly and annotation of Periplaneta americana reveal a comprehensive cockroach allergen profile.</title>
        <authorList>
            <person name="Wang L."/>
            <person name="Xiong Q."/>
            <person name="Saelim N."/>
            <person name="Wang L."/>
            <person name="Nong W."/>
            <person name="Wan A.T."/>
            <person name="Shi M."/>
            <person name="Liu X."/>
            <person name="Cao Q."/>
            <person name="Hui J.H.L."/>
            <person name="Sookrung N."/>
            <person name="Leung T.F."/>
            <person name="Tungtrongchitr A."/>
            <person name="Tsui S.K.W."/>
        </authorList>
    </citation>
    <scope>NUCLEOTIDE SEQUENCE [LARGE SCALE GENOMIC DNA]</scope>
    <source>
        <strain evidence="2">PWHHKU_190912</strain>
    </source>
</reference>
<feature type="compositionally biased region" description="Basic and acidic residues" evidence="1">
    <location>
        <begin position="135"/>
        <end position="197"/>
    </location>
</feature>
<evidence type="ECO:0000256" key="1">
    <source>
        <dbReference type="SAM" id="MobiDB-lite"/>
    </source>
</evidence>
<comment type="caution">
    <text evidence="2">The sequence shown here is derived from an EMBL/GenBank/DDBJ whole genome shotgun (WGS) entry which is preliminary data.</text>
</comment>
<gene>
    <name evidence="2" type="ORF">ANN_18047</name>
</gene>
<keyword evidence="3" id="KW-1185">Reference proteome</keyword>
<protein>
    <submittedName>
        <fullName evidence="2">Uncharacterized protein</fullName>
    </submittedName>
</protein>
<organism evidence="2 3">
    <name type="scientific">Periplaneta americana</name>
    <name type="common">American cockroach</name>
    <name type="synonym">Blatta americana</name>
    <dbReference type="NCBI Taxonomy" id="6978"/>
    <lineage>
        <taxon>Eukaryota</taxon>
        <taxon>Metazoa</taxon>
        <taxon>Ecdysozoa</taxon>
        <taxon>Arthropoda</taxon>
        <taxon>Hexapoda</taxon>
        <taxon>Insecta</taxon>
        <taxon>Pterygota</taxon>
        <taxon>Neoptera</taxon>
        <taxon>Polyneoptera</taxon>
        <taxon>Dictyoptera</taxon>
        <taxon>Blattodea</taxon>
        <taxon>Blattoidea</taxon>
        <taxon>Blattidae</taxon>
        <taxon>Blattinae</taxon>
        <taxon>Periplaneta</taxon>
    </lineage>
</organism>
<dbReference type="Proteomes" id="UP001148838">
    <property type="component" value="Unassembled WGS sequence"/>
</dbReference>
<evidence type="ECO:0000313" key="3">
    <source>
        <dbReference type="Proteomes" id="UP001148838"/>
    </source>
</evidence>
<feature type="region of interest" description="Disordered" evidence="1">
    <location>
        <begin position="105"/>
        <end position="197"/>
    </location>
</feature>